<organism evidence="1">
    <name type="scientific">Triatoma infestans</name>
    <name type="common">Assassin bug</name>
    <dbReference type="NCBI Taxonomy" id="30076"/>
    <lineage>
        <taxon>Eukaryota</taxon>
        <taxon>Metazoa</taxon>
        <taxon>Ecdysozoa</taxon>
        <taxon>Arthropoda</taxon>
        <taxon>Hexapoda</taxon>
        <taxon>Insecta</taxon>
        <taxon>Pterygota</taxon>
        <taxon>Neoptera</taxon>
        <taxon>Paraneoptera</taxon>
        <taxon>Hemiptera</taxon>
        <taxon>Heteroptera</taxon>
        <taxon>Panheteroptera</taxon>
        <taxon>Cimicomorpha</taxon>
        <taxon>Reduviidae</taxon>
        <taxon>Triatominae</taxon>
        <taxon>Triatoma</taxon>
    </lineage>
</organism>
<protein>
    <submittedName>
        <fullName evidence="1">Dna-binding nuclear protein p8</fullName>
    </submittedName>
</protein>
<proteinExistence type="predicted"/>
<reference evidence="1" key="2">
    <citation type="journal article" date="2017" name="J. Med. Entomol.">
        <title>Transcriptome Analysis of the Triatoma infestans (Hemiptera: Reduviidae) Integument.</title>
        <authorList>
            <person name="Calderon-Fernandez G.M."/>
            <person name="Moriconi D.E."/>
            <person name="Dulbecco A.B."/>
            <person name="Juarez M.P."/>
        </authorList>
    </citation>
    <scope>NUCLEOTIDE SEQUENCE</scope>
    <source>
        <strain evidence="1">Int1</strain>
        <tissue evidence="1">Integument</tissue>
    </source>
</reference>
<name>A0A161M4U4_TRIIF</name>
<reference evidence="1" key="1">
    <citation type="submission" date="2016-04" db="EMBL/GenBank/DDBJ databases">
        <authorList>
            <person name="Calderon-Fernandez G.M.Sr."/>
        </authorList>
    </citation>
    <scope>NUCLEOTIDE SEQUENCE</scope>
    <source>
        <strain evidence="1">Int1</strain>
        <tissue evidence="1">Integument</tissue>
    </source>
</reference>
<dbReference type="AlphaFoldDB" id="A0A161M4U4"/>
<feature type="non-terminal residue" evidence="1">
    <location>
        <position position="1"/>
    </location>
</feature>
<sequence length="67" mass="7950">DEYEHYNFDHDKHMYSGASGKHVTKKEASEHNKSILIHLDILRKIVNKIDKILEKKTKLTKFTTRKV</sequence>
<evidence type="ECO:0000313" key="1">
    <source>
        <dbReference type="EMBL" id="JAR98053.1"/>
    </source>
</evidence>
<dbReference type="Pfam" id="PF10195">
    <property type="entry name" value="Phospho_p8"/>
    <property type="match status" value="1"/>
</dbReference>
<dbReference type="GO" id="GO:0003677">
    <property type="term" value="F:DNA binding"/>
    <property type="evidence" value="ECO:0007669"/>
    <property type="project" value="UniProtKB-KW"/>
</dbReference>
<accession>A0A161M4U4</accession>
<keyword evidence="1" id="KW-0238">DNA-binding</keyword>
<dbReference type="EMBL" id="GEMB01005262">
    <property type="protein sequence ID" value="JAR98053.1"/>
    <property type="molecule type" value="Transcribed_RNA"/>
</dbReference>
<dbReference type="InterPro" id="IPR018792">
    <property type="entry name" value="NUPR1-like"/>
</dbReference>